<gene>
    <name evidence="2" type="ORF">G5714_006309</name>
</gene>
<evidence type="ECO:0000313" key="2">
    <source>
        <dbReference type="EMBL" id="KAF4113764.1"/>
    </source>
</evidence>
<sequence length="143" mass="15212">MSAQKVMPGWMGLFISGTHLIGNNFSSTMDPEGSPNWGGKDNTSVYSAQSSSVPSRGFTDTPATLCASGLSELQRANFPAAVRQWYSAGELISSSEDAGAVSYPFTADKLKAKSSIGVFLSMDLSTFGHNLEYCWNPGSPLKD</sequence>
<comment type="caution">
    <text evidence="2">The sequence shown here is derived from an EMBL/GenBank/DDBJ whole genome shotgun (WGS) entry which is preliminary data.</text>
</comment>
<reference evidence="2 3" key="1">
    <citation type="submission" date="2020-04" db="EMBL/GenBank/DDBJ databases">
        <title>Chromosome-level genome assembly of a cyprinid fish Onychostoma macrolepis by integration of Nanopore Sequencing, Bionano and Hi-C technology.</title>
        <authorList>
            <person name="Wang D."/>
        </authorList>
    </citation>
    <scope>NUCLEOTIDE SEQUENCE [LARGE SCALE GENOMIC DNA]</scope>
    <source>
        <strain evidence="2">SWU-2019</strain>
        <tissue evidence="2">Muscle</tissue>
    </source>
</reference>
<dbReference type="EMBL" id="JAAMOB010000005">
    <property type="protein sequence ID" value="KAF4113764.1"/>
    <property type="molecule type" value="Genomic_DNA"/>
</dbReference>
<evidence type="ECO:0000313" key="3">
    <source>
        <dbReference type="Proteomes" id="UP000579812"/>
    </source>
</evidence>
<feature type="compositionally biased region" description="Low complexity" evidence="1">
    <location>
        <begin position="44"/>
        <end position="55"/>
    </location>
</feature>
<dbReference type="AlphaFoldDB" id="A0A7J6D3P5"/>
<name>A0A7J6D3P5_9TELE</name>
<dbReference type="Proteomes" id="UP000579812">
    <property type="component" value="Unassembled WGS sequence"/>
</dbReference>
<evidence type="ECO:0000256" key="1">
    <source>
        <dbReference type="SAM" id="MobiDB-lite"/>
    </source>
</evidence>
<organism evidence="2 3">
    <name type="scientific">Onychostoma macrolepis</name>
    <dbReference type="NCBI Taxonomy" id="369639"/>
    <lineage>
        <taxon>Eukaryota</taxon>
        <taxon>Metazoa</taxon>
        <taxon>Chordata</taxon>
        <taxon>Craniata</taxon>
        <taxon>Vertebrata</taxon>
        <taxon>Euteleostomi</taxon>
        <taxon>Actinopterygii</taxon>
        <taxon>Neopterygii</taxon>
        <taxon>Teleostei</taxon>
        <taxon>Ostariophysi</taxon>
        <taxon>Cypriniformes</taxon>
        <taxon>Cyprinidae</taxon>
        <taxon>Acrossocheilinae</taxon>
        <taxon>Onychostoma</taxon>
    </lineage>
</organism>
<accession>A0A7J6D3P5</accession>
<feature type="region of interest" description="Disordered" evidence="1">
    <location>
        <begin position="30"/>
        <end position="57"/>
    </location>
</feature>
<protein>
    <submittedName>
        <fullName evidence="2">Uncharacterized protein</fullName>
    </submittedName>
</protein>
<keyword evidence="3" id="KW-1185">Reference proteome</keyword>
<proteinExistence type="predicted"/>